<organism evidence="2 3">
    <name type="scientific">Adlercreutzia equolifaciens</name>
    <dbReference type="NCBI Taxonomy" id="446660"/>
    <lineage>
        <taxon>Bacteria</taxon>
        <taxon>Bacillati</taxon>
        <taxon>Actinomycetota</taxon>
        <taxon>Coriobacteriia</taxon>
        <taxon>Eggerthellales</taxon>
        <taxon>Eggerthellaceae</taxon>
        <taxon>Adlercreutzia</taxon>
    </lineage>
</organism>
<dbReference type="InterPro" id="IPR011048">
    <property type="entry name" value="Haem_d1_sf"/>
</dbReference>
<dbReference type="PANTHER" id="PTHR47197">
    <property type="entry name" value="PROTEIN NIRF"/>
    <property type="match status" value="1"/>
</dbReference>
<feature type="region of interest" description="Disordered" evidence="1">
    <location>
        <begin position="64"/>
        <end position="97"/>
    </location>
</feature>
<gene>
    <name evidence="2" type="ORF">FM068_09420</name>
</gene>
<dbReference type="InterPro" id="IPR051200">
    <property type="entry name" value="Host-pathogen_enzymatic-act"/>
</dbReference>
<dbReference type="PANTHER" id="PTHR47197:SF3">
    <property type="entry name" value="DIHYDRO-HEME D1 DEHYDROGENASE"/>
    <property type="match status" value="1"/>
</dbReference>
<protein>
    <submittedName>
        <fullName evidence="2">PQQ-binding-like beta-propeller repeat protein</fullName>
    </submittedName>
</protein>
<feature type="compositionally biased region" description="Low complexity" evidence="1">
    <location>
        <begin position="87"/>
        <end position="97"/>
    </location>
</feature>
<evidence type="ECO:0000313" key="2">
    <source>
        <dbReference type="EMBL" id="MZG28798.1"/>
    </source>
</evidence>
<dbReference type="EMBL" id="VJNE01000022">
    <property type="protein sequence ID" value="MZG28798.1"/>
    <property type="molecule type" value="Genomic_DNA"/>
</dbReference>
<dbReference type="Gene3D" id="2.130.10.10">
    <property type="entry name" value="YVTN repeat-like/Quinoprotein amine dehydrogenase"/>
    <property type="match status" value="2"/>
</dbReference>
<dbReference type="InterPro" id="IPR015943">
    <property type="entry name" value="WD40/YVTN_repeat-like_dom_sf"/>
</dbReference>
<reference evidence="2 3" key="1">
    <citation type="submission" date="2019-07" db="EMBL/GenBank/DDBJ databases">
        <title>Draft genome sequence of Adlercreutzia equolifaciens IPLA 37004, a human intestinal strain that does not produces equol from daidzein.</title>
        <authorList>
            <person name="Vazquez L."/>
            <person name="Florez A.B."/>
            <person name="Mayo B."/>
        </authorList>
    </citation>
    <scope>NUCLEOTIDE SEQUENCE [LARGE SCALE GENOMIC DNA]</scope>
    <source>
        <strain evidence="2 3">IPLA 37004</strain>
    </source>
</reference>
<dbReference type="AlphaFoldDB" id="A0A6L8Q6B8"/>
<dbReference type="SUPFAM" id="SSF51004">
    <property type="entry name" value="C-terminal (heme d1) domain of cytochrome cd1-nitrite reductase"/>
    <property type="match status" value="1"/>
</dbReference>
<proteinExistence type="predicted"/>
<sequence>MLTCGQNARRMGRDDANLAGSGCSECMACGDRALTRRAFASLAGLAAGSVLLGVLPGCAGSDAGQTVPAANESEDSNSGEGGKDEMPPTSESAPAAPSAALSPGLLCVAEYANNTLAVVDPATGEILQRIAAGQNPATALVADGWVYVGSSGGGEVTAVNIADPSQVTSITVGKQPLGLCYDGAQGILYVGDYFASSIHLVATQLKSLVKTVKLSASGYHNRTDPPDCCRIDPGTGRRTVALALAPEGNLLYCANYGTFDVARVDLATGEEIEAFDGVVGPRQILVSADGAQLLLAGVGGEGEQQVSDLYVLDRSSGKRVQEVPVGQSVAGVAQASDGSAVWAIARDDGDLVAFDADWNETGRLSLGVGIDTLVLAPDEKTLLVGNSIGGQVHVVDAPSLALLNTIEGLASPKGIAVIA</sequence>
<name>A0A6L8Q6B8_9ACTN</name>
<evidence type="ECO:0000256" key="1">
    <source>
        <dbReference type="SAM" id="MobiDB-lite"/>
    </source>
</evidence>
<dbReference type="Proteomes" id="UP000472380">
    <property type="component" value="Unassembled WGS sequence"/>
</dbReference>
<evidence type="ECO:0000313" key="3">
    <source>
        <dbReference type="Proteomes" id="UP000472380"/>
    </source>
</evidence>
<comment type="caution">
    <text evidence="2">The sequence shown here is derived from an EMBL/GenBank/DDBJ whole genome shotgun (WGS) entry which is preliminary data.</text>
</comment>
<accession>A0A6L8Q6B8</accession>